<dbReference type="PROSITE" id="PS51762">
    <property type="entry name" value="GH16_2"/>
    <property type="match status" value="1"/>
</dbReference>
<keyword evidence="4" id="KW-1185">Reference proteome</keyword>
<dbReference type="Proteomes" id="UP000461409">
    <property type="component" value="Unassembled WGS sequence"/>
</dbReference>
<reference evidence="3 4" key="1">
    <citation type="submission" date="2019-12" db="EMBL/GenBank/DDBJ databases">
        <authorList>
            <person name="Lee S.D."/>
        </authorList>
    </citation>
    <scope>NUCLEOTIDE SEQUENCE [LARGE SCALE GENOMIC DNA]</scope>
    <source>
        <strain evidence="3 4">GH3-10</strain>
    </source>
</reference>
<dbReference type="PANTHER" id="PTHR10963:SF55">
    <property type="entry name" value="GLYCOSIDE HYDROLASE FAMILY 16 PROTEIN"/>
    <property type="match status" value="1"/>
</dbReference>
<dbReference type="InterPro" id="IPR000757">
    <property type="entry name" value="Beta-glucanase-like"/>
</dbReference>
<evidence type="ECO:0000259" key="2">
    <source>
        <dbReference type="PROSITE" id="PS51762"/>
    </source>
</evidence>
<organism evidence="3 4">
    <name type="scientific">Aurantiacibacter rhizosphaerae</name>
    <dbReference type="NCBI Taxonomy" id="2691582"/>
    <lineage>
        <taxon>Bacteria</taxon>
        <taxon>Pseudomonadati</taxon>
        <taxon>Pseudomonadota</taxon>
        <taxon>Alphaproteobacteria</taxon>
        <taxon>Sphingomonadales</taxon>
        <taxon>Erythrobacteraceae</taxon>
        <taxon>Aurantiacibacter</taxon>
    </lineage>
</organism>
<dbReference type="PANTHER" id="PTHR10963">
    <property type="entry name" value="GLYCOSYL HYDROLASE-RELATED"/>
    <property type="match status" value="1"/>
</dbReference>
<comment type="similarity">
    <text evidence="1">Belongs to the glycosyl hydrolase 16 family.</text>
</comment>
<dbReference type="EMBL" id="WUBR01000003">
    <property type="protein sequence ID" value="MWV29034.1"/>
    <property type="molecule type" value="Genomic_DNA"/>
</dbReference>
<gene>
    <name evidence="3" type="ORF">GRF63_14070</name>
</gene>
<dbReference type="CDD" id="cd08023">
    <property type="entry name" value="GH16_laminarinase_like"/>
    <property type="match status" value="1"/>
</dbReference>
<dbReference type="GO" id="GO:0005975">
    <property type="term" value="P:carbohydrate metabolic process"/>
    <property type="evidence" value="ECO:0007669"/>
    <property type="project" value="InterPro"/>
</dbReference>
<dbReference type="GO" id="GO:0004553">
    <property type="term" value="F:hydrolase activity, hydrolyzing O-glycosyl compounds"/>
    <property type="evidence" value="ECO:0007669"/>
    <property type="project" value="InterPro"/>
</dbReference>
<reference evidence="3 4" key="2">
    <citation type="submission" date="2020-02" db="EMBL/GenBank/DDBJ databases">
        <title>Erythrobacter dongmakensis sp. nov., isolated from a tidal mudflat.</title>
        <authorList>
            <person name="Kim I.S."/>
        </authorList>
    </citation>
    <scope>NUCLEOTIDE SEQUENCE [LARGE SCALE GENOMIC DNA]</scope>
    <source>
        <strain evidence="3 4">GH3-10</strain>
    </source>
</reference>
<evidence type="ECO:0000313" key="4">
    <source>
        <dbReference type="Proteomes" id="UP000461409"/>
    </source>
</evidence>
<dbReference type="AlphaFoldDB" id="A0A844XHJ2"/>
<dbReference type="RefSeq" id="WP_160486662.1">
    <property type="nucleotide sequence ID" value="NZ_WUBR01000003.1"/>
</dbReference>
<dbReference type="Pfam" id="PF00722">
    <property type="entry name" value="Glyco_hydro_16"/>
    <property type="match status" value="1"/>
</dbReference>
<sequence>MIRNASALQAGAACLAMLLPLGGCGTDGARLPSAVEAAQSEEWQLMWADEFDGAAVDKDRWTVVEDCWGGGNEERQCYTARPQNVAVNDGMLIITAREEAFTGPAWPASFGPADADPAETATKPFTSAKLTTQSHSAWTYGRFEMRARLPQGQGVWPAFWMLPEGSAYGSWAASGEIDILEAVNLGVECEKCETGGENSLLDTLHFGGQWPDNDFFGTEVSMPAILDNGFHTYGVNWEEGRFTWTFDGEPYATAQASDWFTTATSNPDAPFDKPFHLIINLAVGGGLPESRGLGGVSAADFPKRMEVDWVRVWQCGADASSTRACTGN</sequence>
<evidence type="ECO:0000313" key="3">
    <source>
        <dbReference type="EMBL" id="MWV29034.1"/>
    </source>
</evidence>
<feature type="domain" description="GH16" evidence="2">
    <location>
        <begin position="40"/>
        <end position="318"/>
    </location>
</feature>
<dbReference type="InterPro" id="IPR013320">
    <property type="entry name" value="ConA-like_dom_sf"/>
</dbReference>
<dbReference type="InterPro" id="IPR050546">
    <property type="entry name" value="Glycosyl_Hydrlase_16"/>
</dbReference>
<evidence type="ECO:0000256" key="1">
    <source>
        <dbReference type="ARBA" id="ARBA00006865"/>
    </source>
</evidence>
<dbReference type="SUPFAM" id="SSF49899">
    <property type="entry name" value="Concanavalin A-like lectins/glucanases"/>
    <property type="match status" value="1"/>
</dbReference>
<accession>A0A844XHJ2</accession>
<proteinExistence type="inferred from homology"/>
<name>A0A844XHJ2_9SPHN</name>
<comment type="caution">
    <text evidence="3">The sequence shown here is derived from an EMBL/GenBank/DDBJ whole genome shotgun (WGS) entry which is preliminary data.</text>
</comment>
<keyword evidence="3" id="KW-0378">Hydrolase</keyword>
<dbReference type="Gene3D" id="2.60.120.200">
    <property type="match status" value="1"/>
</dbReference>
<protein>
    <submittedName>
        <fullName evidence="3">Family 16 glycosylhydrolase</fullName>
    </submittedName>
</protein>